<dbReference type="EMBL" id="JBEWLZ010000008">
    <property type="protein sequence ID" value="MET1490886.1"/>
    <property type="molecule type" value="Genomic_DNA"/>
</dbReference>
<evidence type="ECO:0000313" key="2">
    <source>
        <dbReference type="Proteomes" id="UP001548590"/>
    </source>
</evidence>
<protein>
    <submittedName>
        <fullName evidence="1">Aldose 1-epimerase</fullName>
    </submittedName>
</protein>
<dbReference type="InterPro" id="IPR008183">
    <property type="entry name" value="Aldose_1/G6P_1-epimerase"/>
</dbReference>
<evidence type="ECO:0000313" key="1">
    <source>
        <dbReference type="EMBL" id="MET1490886.1"/>
    </source>
</evidence>
<proteinExistence type="predicted"/>
<sequence>MNGPLITLENTSQRLGLLPEFGASVAFWEVRRNPGWQAIWRPYAPSEGRRIISSFALLPWSNRMMGGGFSLDGHFYPMASNRADSPVPMHGTGWMQAWEVADQTAHSASLVSEARQPCGYPWHYRAQQDFRLEGDSMLMRVSITHLGESRLPYGLGFHPYILRAAGARLRFGARTVWPAEEGVPVGDAGPLPAEWDFNQLRGIGEGLIDHNFGGCDGRMTLERPDIDLRLEWETTAPAGLDTAILYRPLHGDWFCYEPVTHITGAHQRPGLPGLVLLEQGETMTLEVRQKLSRLSAEC</sequence>
<dbReference type="SUPFAM" id="SSF74650">
    <property type="entry name" value="Galactose mutarotase-like"/>
    <property type="match status" value="1"/>
</dbReference>
<keyword evidence="2" id="KW-1185">Reference proteome</keyword>
<dbReference type="CDD" id="cd09021">
    <property type="entry name" value="Aldose_epim_Ec_YphB"/>
    <property type="match status" value="1"/>
</dbReference>
<reference evidence="1 2" key="1">
    <citation type="submission" date="2024-07" db="EMBL/GenBank/DDBJ databases">
        <title>Uliginosibacterium paludis KCTC:42655.</title>
        <authorList>
            <person name="Kim M.K."/>
        </authorList>
    </citation>
    <scope>NUCLEOTIDE SEQUENCE [LARGE SCALE GENOMIC DNA]</scope>
    <source>
        <strain evidence="1 2">KCTC 42655</strain>
    </source>
</reference>
<dbReference type="Proteomes" id="UP001548590">
    <property type="component" value="Unassembled WGS sequence"/>
</dbReference>
<dbReference type="InterPro" id="IPR014718">
    <property type="entry name" value="GH-type_carb-bd"/>
</dbReference>
<accession>A0ABV2CSJ7</accession>
<organism evidence="1 2">
    <name type="scientific">Uliginosibacterium paludis</name>
    <dbReference type="NCBI Taxonomy" id="1615952"/>
    <lineage>
        <taxon>Bacteria</taxon>
        <taxon>Pseudomonadati</taxon>
        <taxon>Pseudomonadota</taxon>
        <taxon>Betaproteobacteria</taxon>
        <taxon>Rhodocyclales</taxon>
        <taxon>Zoogloeaceae</taxon>
        <taxon>Uliginosibacterium</taxon>
    </lineage>
</organism>
<dbReference type="Pfam" id="PF01263">
    <property type="entry name" value="Aldose_epim"/>
    <property type="match status" value="1"/>
</dbReference>
<comment type="caution">
    <text evidence="1">The sequence shown here is derived from an EMBL/GenBank/DDBJ whole genome shotgun (WGS) entry which is preliminary data.</text>
</comment>
<name>A0ABV2CSJ7_9RHOO</name>
<gene>
    <name evidence="1" type="ORF">ABVT11_13695</name>
</gene>
<dbReference type="Gene3D" id="2.70.98.10">
    <property type="match status" value="1"/>
</dbReference>
<dbReference type="InterPro" id="IPR011013">
    <property type="entry name" value="Gal_mutarotase_sf_dom"/>
</dbReference>
<dbReference type="RefSeq" id="WP_345924857.1">
    <property type="nucleotide sequence ID" value="NZ_JBDIVF010000002.1"/>
</dbReference>